<dbReference type="EMBL" id="CP069029">
    <property type="protein sequence ID" value="QRC97136.1"/>
    <property type="molecule type" value="Genomic_DNA"/>
</dbReference>
<organism evidence="1 2">
    <name type="scientific">Phaeosphaeria nodorum (strain SN15 / ATCC MYA-4574 / FGSC 10173)</name>
    <name type="common">Glume blotch fungus</name>
    <name type="synonym">Parastagonospora nodorum</name>
    <dbReference type="NCBI Taxonomy" id="321614"/>
    <lineage>
        <taxon>Eukaryota</taxon>
        <taxon>Fungi</taxon>
        <taxon>Dikarya</taxon>
        <taxon>Ascomycota</taxon>
        <taxon>Pezizomycotina</taxon>
        <taxon>Dothideomycetes</taxon>
        <taxon>Pleosporomycetidae</taxon>
        <taxon>Pleosporales</taxon>
        <taxon>Pleosporineae</taxon>
        <taxon>Phaeosphaeriaceae</taxon>
        <taxon>Parastagonospora</taxon>
    </lineage>
</organism>
<accession>A0A7U2F1R5</accession>
<name>A0A7U2F1R5_PHANO</name>
<reference evidence="2" key="1">
    <citation type="journal article" date="2021" name="BMC Genomics">
        <title>Chromosome-level genome assembly and manually-curated proteome of model necrotroph Parastagonospora nodorum Sn15 reveals a genome-wide trove of candidate effector homologs, and redundancy of virulence-related functions within an accessory chromosome.</title>
        <authorList>
            <person name="Bertazzoni S."/>
            <person name="Jones D.A.B."/>
            <person name="Phan H.T."/>
            <person name="Tan K.-C."/>
            <person name="Hane J.K."/>
        </authorList>
    </citation>
    <scope>NUCLEOTIDE SEQUENCE [LARGE SCALE GENOMIC DNA]</scope>
    <source>
        <strain evidence="2">SN15 / ATCC MYA-4574 / FGSC 10173)</strain>
    </source>
</reference>
<dbReference type="Proteomes" id="UP000663193">
    <property type="component" value="Chromosome 7"/>
</dbReference>
<keyword evidence="2" id="KW-1185">Reference proteome</keyword>
<proteinExistence type="predicted"/>
<dbReference type="VEuPathDB" id="FungiDB:JI435_139870"/>
<protein>
    <submittedName>
        <fullName evidence="1">Uncharacterized protein</fullName>
    </submittedName>
</protein>
<dbReference type="AlphaFoldDB" id="A0A7U2F1R5"/>
<gene>
    <name evidence="1" type="ORF">JI435_139870</name>
</gene>
<sequence length="71" mass="7948">MNIWWSEMLQALAQRRIPATFDDPAASEHVHTTWHVVSDIAIAKLLYTSLQSSRSRDKAASITHQEACALA</sequence>
<evidence type="ECO:0000313" key="1">
    <source>
        <dbReference type="EMBL" id="QRC97136.1"/>
    </source>
</evidence>
<evidence type="ECO:0000313" key="2">
    <source>
        <dbReference type="Proteomes" id="UP000663193"/>
    </source>
</evidence>